<organism evidence="1 2">
    <name type="scientific">Stylosanthes scabra</name>
    <dbReference type="NCBI Taxonomy" id="79078"/>
    <lineage>
        <taxon>Eukaryota</taxon>
        <taxon>Viridiplantae</taxon>
        <taxon>Streptophyta</taxon>
        <taxon>Embryophyta</taxon>
        <taxon>Tracheophyta</taxon>
        <taxon>Spermatophyta</taxon>
        <taxon>Magnoliopsida</taxon>
        <taxon>eudicotyledons</taxon>
        <taxon>Gunneridae</taxon>
        <taxon>Pentapetalae</taxon>
        <taxon>rosids</taxon>
        <taxon>fabids</taxon>
        <taxon>Fabales</taxon>
        <taxon>Fabaceae</taxon>
        <taxon>Papilionoideae</taxon>
        <taxon>50 kb inversion clade</taxon>
        <taxon>dalbergioids sensu lato</taxon>
        <taxon>Dalbergieae</taxon>
        <taxon>Pterocarpus clade</taxon>
        <taxon>Stylosanthes</taxon>
    </lineage>
</organism>
<name>A0ABU6YYA4_9FABA</name>
<accession>A0ABU6YYA4</accession>
<evidence type="ECO:0000313" key="2">
    <source>
        <dbReference type="Proteomes" id="UP001341840"/>
    </source>
</evidence>
<feature type="non-terminal residue" evidence="1">
    <location>
        <position position="1"/>
    </location>
</feature>
<gene>
    <name evidence="1" type="ORF">PIB30_106302</name>
</gene>
<proteinExistence type="predicted"/>
<evidence type="ECO:0000313" key="1">
    <source>
        <dbReference type="EMBL" id="MED6214746.1"/>
    </source>
</evidence>
<dbReference type="EMBL" id="JASCZI010245808">
    <property type="protein sequence ID" value="MED6214746.1"/>
    <property type="molecule type" value="Genomic_DNA"/>
</dbReference>
<comment type="caution">
    <text evidence="1">The sequence shown here is derived from an EMBL/GenBank/DDBJ whole genome shotgun (WGS) entry which is preliminary data.</text>
</comment>
<protein>
    <submittedName>
        <fullName evidence="1">Uncharacterized protein</fullName>
    </submittedName>
</protein>
<keyword evidence="2" id="KW-1185">Reference proteome</keyword>
<dbReference type="Proteomes" id="UP001341840">
    <property type="component" value="Unassembled WGS sequence"/>
</dbReference>
<reference evidence="1 2" key="1">
    <citation type="journal article" date="2023" name="Plants (Basel)">
        <title>Bridging the Gap: Combining Genomics and Transcriptomics Approaches to Understand Stylosanthes scabra, an Orphan Legume from the Brazilian Caatinga.</title>
        <authorList>
            <person name="Ferreira-Neto J.R.C."/>
            <person name="da Silva M.D."/>
            <person name="Binneck E."/>
            <person name="de Melo N.F."/>
            <person name="da Silva R.H."/>
            <person name="de Melo A.L.T.M."/>
            <person name="Pandolfi V."/>
            <person name="Bustamante F.O."/>
            <person name="Brasileiro-Vidal A.C."/>
            <person name="Benko-Iseppon A.M."/>
        </authorList>
    </citation>
    <scope>NUCLEOTIDE SEQUENCE [LARGE SCALE GENOMIC DNA]</scope>
    <source>
        <tissue evidence="1">Leaves</tissue>
    </source>
</reference>
<sequence>HGPIDDQTLVPQSLSSSPLLKHLQWLPPPSSLHQLPDFAEREQKEAWKARKEENRATGQKRSYNVNYRVLTPRRHYPCLGVAMPQELFGLIQHPTPRRDARCLGVDEATRKRILHQGLNA</sequence>